<dbReference type="EMBL" id="BNBE01000001">
    <property type="protein sequence ID" value="GHF93506.1"/>
    <property type="molecule type" value="Genomic_DNA"/>
</dbReference>
<feature type="compositionally biased region" description="Low complexity" evidence="1">
    <location>
        <begin position="85"/>
        <end position="99"/>
    </location>
</feature>
<feature type="region of interest" description="Disordered" evidence="1">
    <location>
        <begin position="40"/>
        <end position="127"/>
    </location>
</feature>
<name>A0A919BIN3_STRFL</name>
<accession>A0A919BIN3</accession>
<dbReference type="AlphaFoldDB" id="A0A919BIN3"/>
<keyword evidence="3" id="KW-1185">Reference proteome</keyword>
<dbReference type="Proteomes" id="UP000632849">
    <property type="component" value="Unassembled WGS sequence"/>
</dbReference>
<feature type="region of interest" description="Disordered" evidence="1">
    <location>
        <begin position="1"/>
        <end position="22"/>
    </location>
</feature>
<reference evidence="2" key="2">
    <citation type="submission" date="2020-09" db="EMBL/GenBank/DDBJ databases">
        <authorList>
            <person name="Sun Q."/>
            <person name="Ohkuma M."/>
        </authorList>
    </citation>
    <scope>NUCLEOTIDE SEQUENCE</scope>
    <source>
        <strain evidence="2">JCM 4122</strain>
    </source>
</reference>
<comment type="caution">
    <text evidence="2">The sequence shown here is derived from an EMBL/GenBank/DDBJ whole genome shotgun (WGS) entry which is preliminary data.</text>
</comment>
<evidence type="ECO:0000256" key="1">
    <source>
        <dbReference type="SAM" id="MobiDB-lite"/>
    </source>
</evidence>
<gene>
    <name evidence="2" type="ORF">GCM10017667_24230</name>
</gene>
<evidence type="ECO:0000313" key="2">
    <source>
        <dbReference type="EMBL" id="GHF93506.1"/>
    </source>
</evidence>
<sequence length="127" mass="12909">MNRTPHGPAPTGKPVRFQRAGAGRLREDVDAVADLALALASPPPGTAVDAREATRPAASGPDPHTDDGAHPSPAGRRAVSGGPAGRLRSGGPRPRGVTRPPSPPHHGGHSNVRVPARPCARCGTMGR</sequence>
<reference evidence="2" key="1">
    <citation type="journal article" date="2014" name="Int. J. Syst. Evol. Microbiol.">
        <title>Complete genome sequence of Corynebacterium casei LMG S-19264T (=DSM 44701T), isolated from a smear-ripened cheese.</title>
        <authorList>
            <consortium name="US DOE Joint Genome Institute (JGI-PGF)"/>
            <person name="Walter F."/>
            <person name="Albersmeier A."/>
            <person name="Kalinowski J."/>
            <person name="Ruckert C."/>
        </authorList>
    </citation>
    <scope>NUCLEOTIDE SEQUENCE</scope>
    <source>
        <strain evidence="2">JCM 4122</strain>
    </source>
</reference>
<proteinExistence type="predicted"/>
<protein>
    <submittedName>
        <fullName evidence="2">Uncharacterized protein</fullName>
    </submittedName>
</protein>
<organism evidence="2 3">
    <name type="scientific">Streptomyces filamentosus</name>
    <name type="common">Streptomyces roseosporus</name>
    <dbReference type="NCBI Taxonomy" id="67294"/>
    <lineage>
        <taxon>Bacteria</taxon>
        <taxon>Bacillati</taxon>
        <taxon>Actinomycetota</taxon>
        <taxon>Actinomycetes</taxon>
        <taxon>Kitasatosporales</taxon>
        <taxon>Streptomycetaceae</taxon>
        <taxon>Streptomyces</taxon>
    </lineage>
</organism>
<evidence type="ECO:0000313" key="3">
    <source>
        <dbReference type="Proteomes" id="UP000632849"/>
    </source>
</evidence>